<evidence type="ECO:0000256" key="1">
    <source>
        <dbReference type="ARBA" id="ARBA00001970"/>
    </source>
</evidence>
<feature type="region of interest" description="Disordered" evidence="14">
    <location>
        <begin position="99"/>
        <end position="121"/>
    </location>
</feature>
<dbReference type="GO" id="GO:0005829">
    <property type="term" value="C:cytosol"/>
    <property type="evidence" value="ECO:0007669"/>
    <property type="project" value="TreeGrafter"/>
</dbReference>
<evidence type="ECO:0000256" key="4">
    <source>
        <dbReference type="ARBA" id="ARBA00022617"/>
    </source>
</evidence>
<evidence type="ECO:0000256" key="14">
    <source>
        <dbReference type="SAM" id="MobiDB-lite"/>
    </source>
</evidence>
<comment type="catalytic activity">
    <reaction evidence="13">
        <text>heme b + 2 H(+) = protoporphyrin IX + Fe(2+)</text>
        <dbReference type="Rhea" id="RHEA:22584"/>
        <dbReference type="ChEBI" id="CHEBI:15378"/>
        <dbReference type="ChEBI" id="CHEBI:29033"/>
        <dbReference type="ChEBI" id="CHEBI:57306"/>
        <dbReference type="ChEBI" id="CHEBI:60344"/>
        <dbReference type="EC" id="4.98.1.1"/>
    </reaction>
    <physiologicalReaction direction="left-to-right" evidence="13">
        <dbReference type="Rhea" id="RHEA:22585"/>
    </physiologicalReaction>
</comment>
<dbReference type="GO" id="GO:0004601">
    <property type="term" value="F:peroxidase activity"/>
    <property type="evidence" value="ECO:0007669"/>
    <property type="project" value="UniProtKB-KW"/>
</dbReference>
<dbReference type="PROSITE" id="PS51404">
    <property type="entry name" value="DYP_PEROXIDASE"/>
    <property type="match status" value="1"/>
</dbReference>
<evidence type="ECO:0000256" key="13">
    <source>
        <dbReference type="ARBA" id="ARBA00048856"/>
    </source>
</evidence>
<dbReference type="InterPro" id="IPR048327">
    <property type="entry name" value="Dyp_perox_N"/>
</dbReference>
<protein>
    <recommendedName>
        <fullName evidence="10">Deferrochelatase</fullName>
        <ecNumber evidence="12">4.98.1.1</ecNumber>
    </recommendedName>
    <alternativeName>
        <fullName evidence="11">Peroxidase EfeB</fullName>
    </alternativeName>
</protein>
<dbReference type="EMBL" id="CZKA01000062">
    <property type="protein sequence ID" value="CUR59659.1"/>
    <property type="molecule type" value="Genomic_DNA"/>
</dbReference>
<dbReference type="AlphaFoldDB" id="A0A2P2CCI6"/>
<evidence type="ECO:0000313" key="17">
    <source>
        <dbReference type="EMBL" id="CUR59659.1"/>
    </source>
</evidence>
<evidence type="ECO:0000256" key="12">
    <source>
        <dbReference type="ARBA" id="ARBA00034332"/>
    </source>
</evidence>
<keyword evidence="6" id="KW-0732">Signal</keyword>
<dbReference type="SUPFAM" id="SSF54909">
    <property type="entry name" value="Dimeric alpha+beta barrel"/>
    <property type="match status" value="1"/>
</dbReference>
<dbReference type="PANTHER" id="PTHR30521:SF4">
    <property type="entry name" value="DEFERROCHELATASE"/>
    <property type="match status" value="1"/>
</dbReference>
<dbReference type="Pfam" id="PF04261">
    <property type="entry name" value="Dyp_perox_N"/>
    <property type="match status" value="1"/>
</dbReference>
<dbReference type="Pfam" id="PF20628">
    <property type="entry name" value="Dyp_perox_C"/>
    <property type="match status" value="1"/>
</dbReference>
<dbReference type="InterPro" id="IPR011008">
    <property type="entry name" value="Dimeric_a/b-barrel"/>
</dbReference>
<keyword evidence="9" id="KW-0456">Lyase</keyword>
<reference evidence="17" key="1">
    <citation type="submission" date="2015-08" db="EMBL/GenBank/DDBJ databases">
        <authorList>
            <person name="Babu N.S."/>
            <person name="Beckwith C.J."/>
            <person name="Beseler K.G."/>
            <person name="Brison A."/>
            <person name="Carone J.V."/>
            <person name="Caskin T.P."/>
            <person name="Diamond M."/>
            <person name="Durham M.E."/>
            <person name="Foxe J.M."/>
            <person name="Go M."/>
            <person name="Henderson B.A."/>
            <person name="Jones I.B."/>
            <person name="McGettigan J.A."/>
            <person name="Micheletti S.J."/>
            <person name="Nasrallah M.E."/>
            <person name="Ortiz D."/>
            <person name="Piller C.R."/>
            <person name="Privatt S.R."/>
            <person name="Schneider S.L."/>
            <person name="Sharp S."/>
            <person name="Smith T.C."/>
            <person name="Stanton J.D."/>
            <person name="Ullery H.E."/>
            <person name="Wilson R.J."/>
            <person name="Serrano M.G."/>
            <person name="Buck G."/>
            <person name="Lee V."/>
            <person name="Wang Y."/>
            <person name="Carvalho R."/>
            <person name="Voegtly L."/>
            <person name="Shi R."/>
            <person name="Duckworth R."/>
            <person name="Johnson A."/>
            <person name="Loviza R."/>
            <person name="Walstead R."/>
            <person name="Shah Z."/>
            <person name="Kiflezghi M."/>
            <person name="Wade K."/>
            <person name="Ball S.L."/>
            <person name="Bradley K.W."/>
            <person name="Asai D.J."/>
            <person name="Bowman C.A."/>
            <person name="Russell D.A."/>
            <person name="Pope W.H."/>
            <person name="Jacobs-Sera D."/>
            <person name="Hendrix R.W."/>
            <person name="Hatfull G.F."/>
        </authorList>
    </citation>
    <scope>NUCLEOTIDE SEQUENCE</scope>
</reference>
<comment type="cofactor">
    <cofactor evidence="1">
        <name>heme b</name>
        <dbReference type="ChEBI" id="CHEBI:60344"/>
    </cofactor>
</comment>
<proteinExistence type="predicted"/>
<dbReference type="EC" id="4.98.1.1" evidence="12"/>
<dbReference type="InterPro" id="IPR006314">
    <property type="entry name" value="Dyp_peroxidase"/>
</dbReference>
<keyword evidence="7" id="KW-0560">Oxidoreductase</keyword>
<dbReference type="GO" id="GO:0033212">
    <property type="term" value="P:iron import into cell"/>
    <property type="evidence" value="ECO:0007669"/>
    <property type="project" value="InterPro"/>
</dbReference>
<dbReference type="PANTHER" id="PTHR30521">
    <property type="entry name" value="DEFERROCHELATASE/PEROXIDASE"/>
    <property type="match status" value="1"/>
</dbReference>
<comment type="subcellular location">
    <subcellularLocation>
        <location evidence="2">Cell envelope</location>
    </subcellularLocation>
</comment>
<evidence type="ECO:0000256" key="9">
    <source>
        <dbReference type="ARBA" id="ARBA00023239"/>
    </source>
</evidence>
<dbReference type="InterPro" id="IPR048328">
    <property type="entry name" value="Dyp_perox_C"/>
</dbReference>
<accession>A0A2P2CCI6</accession>
<dbReference type="NCBIfam" id="TIGR01412">
    <property type="entry name" value="tat_substr_1"/>
    <property type="match status" value="1"/>
</dbReference>
<keyword evidence="5" id="KW-0479">Metal-binding</keyword>
<evidence type="ECO:0000256" key="6">
    <source>
        <dbReference type="ARBA" id="ARBA00022729"/>
    </source>
</evidence>
<sequence length="423" mass="45456">MSNESSQSGFTRRRLLGVAGAGALTVGAGVGGFKLATADAGQSVGSDPSYDFFGSHQAGIVTPAQDRLHFASFDVTTDSREDLVALLQAWTQAAAEMTQGAAVGSDETPRPYDSPPADTGEALGLNASGLTLTFGFGPTLFEKDGKDRFGLKSRQPRALRELPHFPADNLDPRRTNGDLCVQACAHDPQVAVHAIRNLARLGFGTVSIRWAQLGFGRTSSTTTSQSTPRNLMGFKDGTANVKAEDTAELDQFVWVTEDDDPEAAWLAGGSYLVARRINIHVETWDRTSLREQENLIGRDRPEGAPLSGGTEFTEPDLEVQGNDGPLIALDSHVRLAHPTTNNGTKLFRRGYNFTDGSDALGRLDAGLFFIAFVRDPDKHYIPMQNQLSSQDGLMEYLQHTGSGLFAVPPGTAEGSWIGEPLFS</sequence>
<evidence type="ECO:0000256" key="8">
    <source>
        <dbReference type="ARBA" id="ARBA00023004"/>
    </source>
</evidence>
<feature type="domain" description="Dyp-type peroxidase N-terminal" evidence="15">
    <location>
        <begin position="57"/>
        <end position="215"/>
    </location>
</feature>
<evidence type="ECO:0000256" key="11">
    <source>
        <dbReference type="ARBA" id="ARBA00033775"/>
    </source>
</evidence>
<dbReference type="PROSITE" id="PS51318">
    <property type="entry name" value="TAT"/>
    <property type="match status" value="1"/>
</dbReference>
<dbReference type="GO" id="GO:0046872">
    <property type="term" value="F:metal ion binding"/>
    <property type="evidence" value="ECO:0007669"/>
    <property type="project" value="UniProtKB-KW"/>
</dbReference>
<keyword evidence="8" id="KW-0408">Iron</keyword>
<dbReference type="GO" id="GO:0020037">
    <property type="term" value="F:heme binding"/>
    <property type="evidence" value="ECO:0007669"/>
    <property type="project" value="InterPro"/>
</dbReference>
<evidence type="ECO:0000256" key="5">
    <source>
        <dbReference type="ARBA" id="ARBA00022723"/>
    </source>
</evidence>
<evidence type="ECO:0000259" key="16">
    <source>
        <dbReference type="Pfam" id="PF20628"/>
    </source>
</evidence>
<keyword evidence="3 17" id="KW-0575">Peroxidase</keyword>
<feature type="domain" description="Dyp-type peroxidase C-terminal" evidence="16">
    <location>
        <begin position="227"/>
        <end position="411"/>
    </location>
</feature>
<evidence type="ECO:0000256" key="2">
    <source>
        <dbReference type="ARBA" id="ARBA00004196"/>
    </source>
</evidence>
<dbReference type="GO" id="GO:0004325">
    <property type="term" value="F:ferrochelatase activity"/>
    <property type="evidence" value="ECO:0007669"/>
    <property type="project" value="UniProtKB-EC"/>
</dbReference>
<dbReference type="InterPro" id="IPR006313">
    <property type="entry name" value="EfeB/EfeN"/>
</dbReference>
<evidence type="ECO:0000256" key="7">
    <source>
        <dbReference type="ARBA" id="ARBA00023002"/>
    </source>
</evidence>
<evidence type="ECO:0000259" key="15">
    <source>
        <dbReference type="Pfam" id="PF04261"/>
    </source>
</evidence>
<evidence type="ECO:0000256" key="10">
    <source>
        <dbReference type="ARBA" id="ARBA00033771"/>
    </source>
</evidence>
<gene>
    <name evidence="17" type="primary">efeN</name>
    <name evidence="17" type="ORF">NOCA2650007</name>
</gene>
<name>A0A2P2CCI6_9ZZZZ</name>
<evidence type="ECO:0000256" key="3">
    <source>
        <dbReference type="ARBA" id="ARBA00022559"/>
    </source>
</evidence>
<dbReference type="InterPro" id="IPR006311">
    <property type="entry name" value="TAT_signal"/>
</dbReference>
<dbReference type="GO" id="GO:0030313">
    <property type="term" value="C:cell envelope"/>
    <property type="evidence" value="ECO:0007669"/>
    <property type="project" value="UniProtKB-SubCell"/>
</dbReference>
<dbReference type="NCBIfam" id="TIGR01413">
    <property type="entry name" value="Dyp_perox_fam"/>
    <property type="match status" value="1"/>
</dbReference>
<organism evidence="17">
    <name type="scientific">metagenome</name>
    <dbReference type="NCBI Taxonomy" id="256318"/>
    <lineage>
        <taxon>unclassified sequences</taxon>
        <taxon>metagenomes</taxon>
    </lineage>
</organism>
<keyword evidence="4" id="KW-0349">Heme</keyword>